<evidence type="ECO:0000313" key="2">
    <source>
        <dbReference type="Proteomes" id="UP000009309"/>
    </source>
</evidence>
<dbReference type="EMBL" id="CAIT01000007">
    <property type="protein sequence ID" value="CCH54673.1"/>
    <property type="molecule type" value="Genomic_DNA"/>
</dbReference>
<name>I2GL97_9BACT</name>
<evidence type="ECO:0000313" key="1">
    <source>
        <dbReference type="EMBL" id="CCH54673.1"/>
    </source>
</evidence>
<evidence type="ECO:0008006" key="3">
    <source>
        <dbReference type="Google" id="ProtNLM"/>
    </source>
</evidence>
<accession>I2GL97</accession>
<dbReference type="Proteomes" id="UP000009309">
    <property type="component" value="Unassembled WGS sequence"/>
</dbReference>
<dbReference type="OrthoDB" id="962286at2"/>
<protein>
    <recommendedName>
        <fullName evidence="3">Lipoprotein</fullName>
    </recommendedName>
</protein>
<gene>
    <name evidence="1" type="ORF">BN8_03868</name>
</gene>
<reference evidence="1 2" key="1">
    <citation type="journal article" date="2012" name="J. Bacteriol.">
        <title>Genome Sequence of the Filamentous Bacterium Fibrisoma limi BUZ 3T.</title>
        <authorList>
            <person name="Filippini M."/>
            <person name="Qi W."/>
            <person name="Jaenicke S."/>
            <person name="Goesmann A."/>
            <person name="Smits T.H."/>
            <person name="Bagheri H.C."/>
        </authorList>
    </citation>
    <scope>NUCLEOTIDE SEQUENCE [LARGE SCALE GENOMIC DNA]</scope>
    <source>
        <strain evidence="2">BUZ 3T</strain>
    </source>
</reference>
<dbReference type="AlphaFoldDB" id="I2GL97"/>
<comment type="caution">
    <text evidence="1">The sequence shown here is derived from an EMBL/GenBank/DDBJ whole genome shotgun (WGS) entry which is preliminary data.</text>
</comment>
<dbReference type="RefSeq" id="WP_009283249.1">
    <property type="nucleotide sequence ID" value="NZ_CAIT01000007.1"/>
</dbReference>
<organism evidence="1 2">
    <name type="scientific">Fibrisoma limi BUZ 3</name>
    <dbReference type="NCBI Taxonomy" id="1185876"/>
    <lineage>
        <taxon>Bacteria</taxon>
        <taxon>Pseudomonadati</taxon>
        <taxon>Bacteroidota</taxon>
        <taxon>Cytophagia</taxon>
        <taxon>Cytophagales</taxon>
        <taxon>Spirosomataceae</taxon>
        <taxon>Fibrisoma</taxon>
    </lineage>
</organism>
<sequence length="148" mass="16510">MKRLFTYPFLLLFLLGCQGDLDLFKKQPISECVGQSTYYIANQSDSPLSVRFVTTRQLGSKTDSTYRVQSRGTVKIAEDAMFGYIPKPTDTFSSLTLSGQRNGGQAVTYSQNPVSNTGWIKQKKNATDPDFGCYSVSYTLTITNEDLK</sequence>
<proteinExistence type="predicted"/>
<dbReference type="PROSITE" id="PS51257">
    <property type="entry name" value="PROKAR_LIPOPROTEIN"/>
    <property type="match status" value="1"/>
</dbReference>
<keyword evidence="2" id="KW-1185">Reference proteome</keyword>
<dbReference type="eggNOG" id="ENOG5030GJ1">
    <property type="taxonomic scope" value="Bacteria"/>
</dbReference>